<evidence type="ECO:0008006" key="5">
    <source>
        <dbReference type="Google" id="ProtNLM"/>
    </source>
</evidence>
<dbReference type="EMBL" id="JBHTIB010000002">
    <property type="protein sequence ID" value="MFD0834375.1"/>
    <property type="molecule type" value="Genomic_DNA"/>
</dbReference>
<protein>
    <recommendedName>
        <fullName evidence="5">DUF916 domain-containing protein</fullName>
    </recommendedName>
</protein>
<comment type="caution">
    <text evidence="3">The sequence shown here is derived from an EMBL/GenBank/DDBJ whole genome shotgun (WGS) entry which is preliminary data.</text>
</comment>
<feature type="chain" id="PRO_5045614977" description="DUF916 domain-containing protein" evidence="2">
    <location>
        <begin position="26"/>
        <end position="299"/>
    </location>
</feature>
<reference evidence="4" key="1">
    <citation type="journal article" date="2019" name="Int. J. Syst. Evol. Microbiol.">
        <title>The Global Catalogue of Microorganisms (GCM) 10K type strain sequencing project: providing services to taxonomists for standard genome sequencing and annotation.</title>
        <authorList>
            <consortium name="The Broad Institute Genomics Platform"/>
            <consortium name="The Broad Institute Genome Sequencing Center for Infectious Disease"/>
            <person name="Wu L."/>
            <person name="Ma J."/>
        </authorList>
    </citation>
    <scope>NUCLEOTIDE SEQUENCE [LARGE SCALE GENOMIC DNA]</scope>
    <source>
        <strain evidence="4">CCUG 60529</strain>
    </source>
</reference>
<organism evidence="3 4">
    <name type="scientific">Mariniflexile aquimaris</name>
    <dbReference type="NCBI Taxonomy" id="881009"/>
    <lineage>
        <taxon>Bacteria</taxon>
        <taxon>Pseudomonadati</taxon>
        <taxon>Bacteroidota</taxon>
        <taxon>Flavobacteriia</taxon>
        <taxon>Flavobacteriales</taxon>
        <taxon>Flavobacteriaceae</taxon>
        <taxon>Mariniflexile</taxon>
    </lineage>
</organism>
<evidence type="ECO:0000256" key="2">
    <source>
        <dbReference type="SAM" id="SignalP"/>
    </source>
</evidence>
<feature type="signal peptide" evidence="2">
    <location>
        <begin position="1"/>
        <end position="25"/>
    </location>
</feature>
<sequence>MKSIFYKYFAFALIVGLSLNTNSFAQNVDVENYRMMYNFKTVKNSDNARTLEVSFIARNKEDRKDNVPVFDAEIKFFNTLNDEEVLIGTSKTNNEGIARLILPENHKYLADEDGYINLKALFEGTDAIDEQEETLSVKNLYLELDLQEIDSVKTVFVKAYLKDSEGTILPVEECDIRISVNGMISRMKIEDGTIENGEFEFEMPTNIPGDANGNYTVFAIIQDHDEFATVIQEKNVNWGVFTKLAANDSNTLWSEAAPIWMYIVLTILLVGVWANYAYTIKNLFSISKEGKELKMKTKE</sequence>
<evidence type="ECO:0000313" key="4">
    <source>
        <dbReference type="Proteomes" id="UP001597011"/>
    </source>
</evidence>
<keyword evidence="2" id="KW-0732">Signal</keyword>
<proteinExistence type="predicted"/>
<gene>
    <name evidence="3" type="ORF">ACFQ0I_01260</name>
</gene>
<keyword evidence="4" id="KW-1185">Reference proteome</keyword>
<keyword evidence="1" id="KW-0812">Transmembrane</keyword>
<evidence type="ECO:0000256" key="1">
    <source>
        <dbReference type="SAM" id="Phobius"/>
    </source>
</evidence>
<dbReference type="RefSeq" id="WP_379938627.1">
    <property type="nucleotide sequence ID" value="NZ_JBHTIB010000002.1"/>
</dbReference>
<feature type="transmembrane region" description="Helical" evidence="1">
    <location>
        <begin position="259"/>
        <end position="278"/>
    </location>
</feature>
<keyword evidence="1" id="KW-0472">Membrane</keyword>
<name>A0ABW3BMS4_9FLAO</name>
<dbReference type="Proteomes" id="UP001597011">
    <property type="component" value="Unassembled WGS sequence"/>
</dbReference>
<keyword evidence="1" id="KW-1133">Transmembrane helix</keyword>
<evidence type="ECO:0000313" key="3">
    <source>
        <dbReference type="EMBL" id="MFD0834375.1"/>
    </source>
</evidence>
<accession>A0ABW3BMS4</accession>